<dbReference type="Gene3D" id="3.40.50.1460">
    <property type="match status" value="1"/>
</dbReference>
<dbReference type="EMBL" id="MLYV02001146">
    <property type="protein sequence ID" value="PSR72647.1"/>
    <property type="molecule type" value="Genomic_DNA"/>
</dbReference>
<evidence type="ECO:0000256" key="1">
    <source>
        <dbReference type="ARBA" id="ARBA00009005"/>
    </source>
</evidence>
<organism evidence="3 4">
    <name type="scientific">Hermanssonia centrifuga</name>
    <dbReference type="NCBI Taxonomy" id="98765"/>
    <lineage>
        <taxon>Eukaryota</taxon>
        <taxon>Fungi</taxon>
        <taxon>Dikarya</taxon>
        <taxon>Basidiomycota</taxon>
        <taxon>Agaricomycotina</taxon>
        <taxon>Agaricomycetes</taxon>
        <taxon>Polyporales</taxon>
        <taxon>Meruliaceae</taxon>
        <taxon>Hermanssonia</taxon>
    </lineage>
</organism>
<dbReference type="Pfam" id="PF00656">
    <property type="entry name" value="Peptidase_C14"/>
    <property type="match status" value="1"/>
</dbReference>
<evidence type="ECO:0000313" key="4">
    <source>
        <dbReference type="Proteomes" id="UP000186601"/>
    </source>
</evidence>
<dbReference type="GO" id="GO:0004197">
    <property type="term" value="F:cysteine-type endopeptidase activity"/>
    <property type="evidence" value="ECO:0007669"/>
    <property type="project" value="InterPro"/>
</dbReference>
<dbReference type="InterPro" id="IPR050452">
    <property type="entry name" value="Metacaspase"/>
</dbReference>
<reference evidence="3 4" key="1">
    <citation type="submission" date="2018-02" db="EMBL/GenBank/DDBJ databases">
        <title>Genome sequence of the basidiomycete white-rot fungus Phlebia centrifuga.</title>
        <authorList>
            <person name="Granchi Z."/>
            <person name="Peng M."/>
            <person name="de Vries R.P."/>
            <person name="Hilden K."/>
            <person name="Makela M.R."/>
            <person name="Grigoriev I."/>
            <person name="Riley R."/>
        </authorList>
    </citation>
    <scope>NUCLEOTIDE SEQUENCE [LARGE SCALE GENOMIC DNA]</scope>
    <source>
        <strain evidence="3 4">FBCC195</strain>
    </source>
</reference>
<evidence type="ECO:0000259" key="2">
    <source>
        <dbReference type="Pfam" id="PF00656"/>
    </source>
</evidence>
<dbReference type="AlphaFoldDB" id="A0A2R6NJV8"/>
<dbReference type="InterPro" id="IPR011600">
    <property type="entry name" value="Pept_C14_caspase"/>
</dbReference>
<proteinExistence type="inferred from homology"/>
<evidence type="ECO:0000313" key="3">
    <source>
        <dbReference type="EMBL" id="PSR72647.1"/>
    </source>
</evidence>
<comment type="caution">
    <text evidence="3">The sequence shown here is derived from an EMBL/GenBank/DDBJ whole genome shotgun (WGS) entry which is preliminary data.</text>
</comment>
<dbReference type="PANTHER" id="PTHR48104:SF30">
    <property type="entry name" value="METACASPASE-1"/>
    <property type="match status" value="1"/>
</dbReference>
<protein>
    <recommendedName>
        <fullName evidence="2">Peptidase C14 caspase domain-containing protein</fullName>
    </recommendedName>
</protein>
<dbReference type="GO" id="GO:0006508">
    <property type="term" value="P:proteolysis"/>
    <property type="evidence" value="ECO:0007669"/>
    <property type="project" value="InterPro"/>
</dbReference>
<comment type="similarity">
    <text evidence="1">Belongs to the peptidase C14B family.</text>
</comment>
<dbReference type="OrthoDB" id="3223806at2759"/>
<sequence length="245" mass="26697">MRAFSKLTGAVPDADAIERYLTIDLGVAEQHIRSLRDKDATRSRVIQELQAMAHDPRIEVGDPIVFYYAGHGSTVQSPHDWGNTDIQLILPYDYSCEVDGVTVNGIPDRTIGALLAKLAEAKGNNITVVFDYCHSGSASCDDGLIPLRRARGIPSSLPIPADLDRDILSSSSSTHRMSDVLPGFLNQCLNSHVLLAACGMDELAWEEQGRGCFTRALLETLSSRGFDPRSLTYADLITRLPKLAG</sequence>
<keyword evidence="4" id="KW-1185">Reference proteome</keyword>
<name>A0A2R6NJV8_9APHY</name>
<dbReference type="PANTHER" id="PTHR48104">
    <property type="entry name" value="METACASPASE-4"/>
    <property type="match status" value="1"/>
</dbReference>
<gene>
    <name evidence="3" type="ORF">PHLCEN_2v11482</name>
</gene>
<dbReference type="Proteomes" id="UP000186601">
    <property type="component" value="Unassembled WGS sequence"/>
</dbReference>
<feature type="domain" description="Peptidase C14 caspase" evidence="2">
    <location>
        <begin position="6"/>
        <end position="239"/>
    </location>
</feature>
<dbReference type="GO" id="GO:0005737">
    <property type="term" value="C:cytoplasm"/>
    <property type="evidence" value="ECO:0007669"/>
    <property type="project" value="TreeGrafter"/>
</dbReference>
<accession>A0A2R6NJV8</accession>